<comment type="caution">
    <text evidence="2">The sequence shown here is derived from an EMBL/GenBank/DDBJ whole genome shotgun (WGS) entry which is preliminary data.</text>
</comment>
<gene>
    <name evidence="2" type="ORF">PMZ80_001420</name>
</gene>
<feature type="region of interest" description="Disordered" evidence="1">
    <location>
        <begin position="95"/>
        <end position="123"/>
    </location>
</feature>
<dbReference type="GeneID" id="89994869"/>
<name>A0ABR0S355_9EURO</name>
<evidence type="ECO:0000313" key="2">
    <source>
        <dbReference type="EMBL" id="KAK5947271.1"/>
    </source>
</evidence>
<keyword evidence="3" id="KW-1185">Reference proteome</keyword>
<sequence>MPIPLLPPKYHEDIDLRTQYTLDRLREFINQHTSDSARRAGLHDLLVRHADTKTTPRPLHGTITAGFPVAPNQLRAVLDYIELVSEGLPGAEAMVLGGDGSAGQAEREGEQKHEGEQGGVCEW</sequence>
<dbReference type="RefSeq" id="XP_064735361.1">
    <property type="nucleotide sequence ID" value="XM_064869864.1"/>
</dbReference>
<evidence type="ECO:0000256" key="1">
    <source>
        <dbReference type="SAM" id="MobiDB-lite"/>
    </source>
</evidence>
<organism evidence="2 3">
    <name type="scientific">Knufia obscura</name>
    <dbReference type="NCBI Taxonomy" id="1635080"/>
    <lineage>
        <taxon>Eukaryota</taxon>
        <taxon>Fungi</taxon>
        <taxon>Dikarya</taxon>
        <taxon>Ascomycota</taxon>
        <taxon>Pezizomycotina</taxon>
        <taxon>Eurotiomycetes</taxon>
        <taxon>Chaetothyriomycetidae</taxon>
        <taxon>Chaetothyriales</taxon>
        <taxon>Trichomeriaceae</taxon>
        <taxon>Knufia</taxon>
    </lineage>
</organism>
<dbReference type="Proteomes" id="UP001334248">
    <property type="component" value="Unassembled WGS sequence"/>
</dbReference>
<accession>A0ABR0S355</accession>
<evidence type="ECO:0000313" key="3">
    <source>
        <dbReference type="Proteomes" id="UP001334248"/>
    </source>
</evidence>
<reference evidence="2 3" key="1">
    <citation type="journal article" date="2023" name="Res Sq">
        <title>Genomic and morphological characterization of Knufia obscura isolated from the Mars 2020 spacecraft assembly facility.</title>
        <authorList>
            <person name="Chander A.M."/>
            <person name="Teixeira M.M."/>
            <person name="Singh N.K."/>
            <person name="Williams M.P."/>
            <person name="Parker C.W."/>
            <person name="Leo P."/>
            <person name="Stajich J.E."/>
            <person name="Torok T."/>
            <person name="Tighe S."/>
            <person name="Mason C.E."/>
            <person name="Venkateswaran K."/>
        </authorList>
    </citation>
    <scope>NUCLEOTIDE SEQUENCE [LARGE SCALE GENOMIC DNA]</scope>
    <source>
        <strain evidence="2 3">CCFEE 5817</strain>
    </source>
</reference>
<protein>
    <submittedName>
        <fullName evidence="2">Uncharacterized protein</fullName>
    </submittedName>
</protein>
<proteinExistence type="predicted"/>
<feature type="compositionally biased region" description="Basic and acidic residues" evidence="1">
    <location>
        <begin position="105"/>
        <end position="116"/>
    </location>
</feature>
<dbReference type="EMBL" id="JAVHJV010000001">
    <property type="protein sequence ID" value="KAK5947271.1"/>
    <property type="molecule type" value="Genomic_DNA"/>
</dbReference>